<reference evidence="3" key="1">
    <citation type="journal article" date="2019" name="Int. J. Syst. Evol. Microbiol.">
        <title>The Global Catalogue of Microorganisms (GCM) 10K type strain sequencing project: providing services to taxonomists for standard genome sequencing and annotation.</title>
        <authorList>
            <consortium name="The Broad Institute Genomics Platform"/>
            <consortium name="The Broad Institute Genome Sequencing Center for Infectious Disease"/>
            <person name="Wu L."/>
            <person name="Ma J."/>
        </authorList>
    </citation>
    <scope>NUCLEOTIDE SEQUENCE [LARGE SCALE GENOMIC DNA]</scope>
    <source>
        <strain evidence="3">JCM 17326</strain>
    </source>
</reference>
<evidence type="ECO:0008006" key="4">
    <source>
        <dbReference type="Google" id="ProtNLM"/>
    </source>
</evidence>
<feature type="transmembrane region" description="Helical" evidence="1">
    <location>
        <begin position="225"/>
        <end position="244"/>
    </location>
</feature>
<dbReference type="EMBL" id="BAABDQ010000008">
    <property type="protein sequence ID" value="GAA3557216.1"/>
    <property type="molecule type" value="Genomic_DNA"/>
</dbReference>
<feature type="transmembrane region" description="Helical" evidence="1">
    <location>
        <begin position="166"/>
        <end position="183"/>
    </location>
</feature>
<feature type="transmembrane region" description="Helical" evidence="1">
    <location>
        <begin position="195"/>
        <end position="213"/>
    </location>
</feature>
<protein>
    <recommendedName>
        <fullName evidence="4">PNPLA domain-containing protein</fullName>
    </recommendedName>
</protein>
<dbReference type="RefSeq" id="WP_345564077.1">
    <property type="nucleotide sequence ID" value="NZ_BAABDQ010000008.1"/>
</dbReference>
<evidence type="ECO:0000256" key="1">
    <source>
        <dbReference type="SAM" id="Phobius"/>
    </source>
</evidence>
<comment type="caution">
    <text evidence="2">The sequence shown here is derived from an EMBL/GenBank/DDBJ whole genome shotgun (WGS) entry which is preliminary data.</text>
</comment>
<keyword evidence="1" id="KW-1133">Transmembrane helix</keyword>
<keyword evidence="1" id="KW-0812">Transmembrane</keyword>
<organism evidence="2 3">
    <name type="scientific">Nonomuraea rosea</name>
    <dbReference type="NCBI Taxonomy" id="638574"/>
    <lineage>
        <taxon>Bacteria</taxon>
        <taxon>Bacillati</taxon>
        <taxon>Actinomycetota</taxon>
        <taxon>Actinomycetes</taxon>
        <taxon>Streptosporangiales</taxon>
        <taxon>Streptosporangiaceae</taxon>
        <taxon>Nonomuraea</taxon>
    </lineage>
</organism>
<feature type="transmembrane region" description="Helical" evidence="1">
    <location>
        <begin position="290"/>
        <end position="312"/>
    </location>
</feature>
<keyword evidence="3" id="KW-1185">Reference proteome</keyword>
<sequence length="670" mass="71734">MTAHASGYRYLSEPTGLDQIGIALAGGGVRAACLGLGALQAADESGLLGRTRYVSAVSGGSYTAAAFIAARAEARRVPLPEGSAPPWSRGSPEEVHLRRNLRYLGEDWSDLFLFCARYTLTLLVNLVPFAAAIVLAGSLLGAVYQLAHVLAVQDDVLSSRYAGQRWAAAAIVAFVLALAETRLRSRQAELYVRRAALALVAGLALPDVIALSTRVLDSRTFDMSATTRLAGLLAVAAAITVYLFRSQWGLSFSVPRQLLRRALWLLFSAAISAALLLPLLLVAAQASQAGYAATGLVALAAVALLLVFAMTVHANSTSLHRPYSRRLDRAYVVRTGLGTGTGEGALRLSQVRLSDMHAEGLPHLLVCASVNLREDESATGEGCASFVFSPDYVGGVAIGRAPSSAPATELDAATMVATSGAAVAPNMGRFTNRATRLALALMNLRLGLWLPNPVPNRSTGRLAARLESRLERRAPRWAVARWHRPGPLTTWREALGNLSVRHRNVFVSDGGHWDNLGVVELLRRRCRTVFALDASVDEHRVGNLLRVIALARTELGVEFEADGRLLTSHEPVERIPFRYPDDTPDSPASYLVIMRTHVSEEMPSDLVALAADRAAFPRHSTLNQFLSARDVDAYVALGRWLLARGLAAADLPPGAPGARGARNGVRGVNV</sequence>
<dbReference type="InterPro" id="IPR016035">
    <property type="entry name" value="Acyl_Trfase/lysoPLipase"/>
</dbReference>
<dbReference type="PANTHER" id="PTHR10728:SF40">
    <property type="entry name" value="PATATIN FAMILY PROTEIN"/>
    <property type="match status" value="1"/>
</dbReference>
<evidence type="ECO:0000313" key="3">
    <source>
        <dbReference type="Proteomes" id="UP001500630"/>
    </source>
</evidence>
<feature type="transmembrane region" description="Helical" evidence="1">
    <location>
        <begin position="122"/>
        <end position="146"/>
    </location>
</feature>
<evidence type="ECO:0000313" key="2">
    <source>
        <dbReference type="EMBL" id="GAA3557216.1"/>
    </source>
</evidence>
<name>A0ABP6WVA3_9ACTN</name>
<feature type="transmembrane region" description="Helical" evidence="1">
    <location>
        <begin position="264"/>
        <end position="284"/>
    </location>
</feature>
<dbReference type="Proteomes" id="UP001500630">
    <property type="component" value="Unassembled WGS sequence"/>
</dbReference>
<gene>
    <name evidence="2" type="ORF">GCM10022419_042360</name>
</gene>
<accession>A0ABP6WVA3</accession>
<dbReference type="PANTHER" id="PTHR10728">
    <property type="entry name" value="CYTOSOLIC PHOSPHOLIPASE A2"/>
    <property type="match status" value="1"/>
</dbReference>
<dbReference type="Gene3D" id="3.40.1090.10">
    <property type="entry name" value="Cytosolic phospholipase A2 catalytic domain"/>
    <property type="match status" value="1"/>
</dbReference>
<dbReference type="SUPFAM" id="SSF52151">
    <property type="entry name" value="FabD/lysophospholipase-like"/>
    <property type="match status" value="1"/>
</dbReference>
<proteinExistence type="predicted"/>
<keyword evidence="1" id="KW-0472">Membrane</keyword>